<dbReference type="Proteomes" id="UP000654075">
    <property type="component" value="Unassembled WGS sequence"/>
</dbReference>
<organism evidence="1 2">
    <name type="scientific">Polarella glacialis</name>
    <name type="common">Dinoflagellate</name>
    <dbReference type="NCBI Taxonomy" id="89957"/>
    <lineage>
        <taxon>Eukaryota</taxon>
        <taxon>Sar</taxon>
        <taxon>Alveolata</taxon>
        <taxon>Dinophyceae</taxon>
        <taxon>Suessiales</taxon>
        <taxon>Suessiaceae</taxon>
        <taxon>Polarella</taxon>
    </lineage>
</organism>
<gene>
    <name evidence="1" type="ORF">PGLA1383_LOCUS24419</name>
</gene>
<sequence length="838" mass="89372">FRREGFKHLSWIGAAEVYAATPPISGNCVWRRVVKLQFAAGKSAAAAFSELAGPAISAALAECLPEFTVKQGSPKHVHSRSQASFVEIQAAMFDEAGADKHALQQVEENLLAFVGVCRSCNKQKCGTTLFLQCKTDCGVDAALLDGDVAKPPAAASRQYCPKRPCSSSLTPSAADPSSEAGFQVARLFRSATAVVLPHRGCTMLHTLHVPHTSKAAHAVSPCNAVERRSAALSHGESASMQASDSDLAQADSDARTSLLLLPNVKAVVHDDDVPTWTSSYSPDMAFEAPHHLVTLFASTSTGAVLLHSTPDQDSHGVHVEAATPPISGNCVWRRVVKLQFAAGKSAAAAFSELAGPAISAALAECLPEFTVKQGSPKHVHSRSQASFVEIQAAMFDEAGADKHALQQVEENLLAFVRVCRSCNKQKYGTTLFLQCKTDCGVDAALLDGDVAKPPAAASRQYCPKRPCSSSLTPSATDPSSEAGFQVARLFRLLGTTWPHLAAASACVKAKAELLASGVKVQQPPAATLPAYTCTPQVMQQVRPAFFVFTGSQPWSKNRRSSGLSSDDNSSSRAECRVAGHDMAPFGCSLSFRQGQARLAARGSFLAKLAVEATSASGATYALVQCHQPAEPRVMAILGGVLQQQQQEQEQPQHVVFALGSAPFVPDPACCLRALPPRPAEISLGARLLLLPLRTSSFPLCKPAAPWQQRPLMPTSLFAGLCLLGSATRLLDSSCAQQAPCERRLRAQMSKVRVVCKIPGAHLGRPRILMWPAGLASMLVRRKHVQRTTQTTTTTTCMQDLPACWCRGAGLQDTAEGRFSATYQHRYTGAAPVRWMLPC</sequence>
<feature type="non-terminal residue" evidence="1">
    <location>
        <position position="838"/>
    </location>
</feature>
<protein>
    <submittedName>
        <fullName evidence="1">Uncharacterized protein</fullName>
    </submittedName>
</protein>
<name>A0A813EWQ7_POLGL</name>
<accession>A0A813EWQ7</accession>
<dbReference type="AlphaFoldDB" id="A0A813EWQ7"/>
<comment type="caution">
    <text evidence="1">The sequence shown here is derived from an EMBL/GenBank/DDBJ whole genome shotgun (WGS) entry which is preliminary data.</text>
</comment>
<keyword evidence="2" id="KW-1185">Reference proteome</keyword>
<proteinExistence type="predicted"/>
<evidence type="ECO:0000313" key="1">
    <source>
        <dbReference type="EMBL" id="CAE8606436.1"/>
    </source>
</evidence>
<dbReference type="EMBL" id="CAJNNV010019205">
    <property type="protein sequence ID" value="CAE8606436.1"/>
    <property type="molecule type" value="Genomic_DNA"/>
</dbReference>
<evidence type="ECO:0000313" key="2">
    <source>
        <dbReference type="Proteomes" id="UP000654075"/>
    </source>
</evidence>
<reference evidence="1" key="1">
    <citation type="submission" date="2021-02" db="EMBL/GenBank/DDBJ databases">
        <authorList>
            <person name="Dougan E. K."/>
            <person name="Rhodes N."/>
            <person name="Thang M."/>
            <person name="Chan C."/>
        </authorList>
    </citation>
    <scope>NUCLEOTIDE SEQUENCE</scope>
</reference>